<evidence type="ECO:0000313" key="8">
    <source>
        <dbReference type="Proteomes" id="UP000268162"/>
    </source>
</evidence>
<dbReference type="Proteomes" id="UP000268162">
    <property type="component" value="Unassembled WGS sequence"/>
</dbReference>
<dbReference type="PROSITE" id="PS00440">
    <property type="entry name" value="ACYLTRANSF_C_2"/>
    <property type="match status" value="1"/>
</dbReference>
<evidence type="ECO:0000313" key="7">
    <source>
        <dbReference type="EMBL" id="RKP40124.1"/>
    </source>
</evidence>
<keyword evidence="2 5" id="KW-0808">Transferase</keyword>
<dbReference type="SUPFAM" id="SSF52777">
    <property type="entry name" value="CoA-dependent acyltransferases"/>
    <property type="match status" value="2"/>
</dbReference>
<name>A0A4Q0A232_9FUNG</name>
<evidence type="ECO:0000259" key="6">
    <source>
        <dbReference type="Pfam" id="PF00755"/>
    </source>
</evidence>
<evidence type="ECO:0000256" key="5">
    <source>
        <dbReference type="RuleBase" id="RU003801"/>
    </source>
</evidence>
<evidence type="ECO:0000256" key="4">
    <source>
        <dbReference type="PIRSR" id="PIRSR600542-1"/>
    </source>
</evidence>
<reference evidence="8" key="1">
    <citation type="journal article" date="2018" name="Nat. Microbiol.">
        <title>Leveraging single-cell genomics to expand the fungal tree of life.</title>
        <authorList>
            <person name="Ahrendt S.R."/>
            <person name="Quandt C.A."/>
            <person name="Ciobanu D."/>
            <person name="Clum A."/>
            <person name="Salamov A."/>
            <person name="Andreopoulos B."/>
            <person name="Cheng J.F."/>
            <person name="Woyke T."/>
            <person name="Pelin A."/>
            <person name="Henrissat B."/>
            <person name="Reynolds N.K."/>
            <person name="Benny G.L."/>
            <person name="Smith M.E."/>
            <person name="James T.Y."/>
            <person name="Grigoriev I.V."/>
        </authorList>
    </citation>
    <scope>NUCLEOTIDE SEQUENCE [LARGE SCALE GENOMIC DNA]</scope>
    <source>
        <strain evidence="8">RSA 468</strain>
    </source>
</reference>
<gene>
    <name evidence="7" type="ORF">BJ085DRAFT_9822</name>
</gene>
<dbReference type="PANTHER" id="PTHR22589:SF107">
    <property type="entry name" value="CHOLINE_CARNITINE ACYLTRANSFERASE DOMAIN-CONTAINING PROTEIN"/>
    <property type="match status" value="1"/>
</dbReference>
<dbReference type="Gene3D" id="3.30.559.70">
    <property type="entry name" value="Choline/Carnitine o-acyltransferase, domain 2"/>
    <property type="match status" value="1"/>
</dbReference>
<protein>
    <submittedName>
        <fullName evidence="7">Acyltransferase ChoActase/COT/CPT</fullName>
    </submittedName>
</protein>
<evidence type="ECO:0000256" key="1">
    <source>
        <dbReference type="ARBA" id="ARBA00005232"/>
    </source>
</evidence>
<dbReference type="Pfam" id="PF00755">
    <property type="entry name" value="Carn_acyltransf"/>
    <property type="match status" value="1"/>
</dbReference>
<dbReference type="STRING" id="215637.A0A4Q0A232"/>
<feature type="non-terminal residue" evidence="7">
    <location>
        <position position="584"/>
    </location>
</feature>
<dbReference type="InterPro" id="IPR000542">
    <property type="entry name" value="Carn_acyl_trans"/>
</dbReference>
<evidence type="ECO:0000256" key="3">
    <source>
        <dbReference type="ARBA" id="ARBA00023315"/>
    </source>
</evidence>
<dbReference type="PANTHER" id="PTHR22589">
    <property type="entry name" value="CARNITINE O-ACYLTRANSFERASE"/>
    <property type="match status" value="1"/>
</dbReference>
<feature type="active site" description="Proton acceptor" evidence="4">
    <location>
        <position position="318"/>
    </location>
</feature>
<dbReference type="InterPro" id="IPR042231">
    <property type="entry name" value="Cho/carn_acyl_trans_2"/>
</dbReference>
<accession>A0A4Q0A232</accession>
<dbReference type="Gene3D" id="3.30.559.10">
    <property type="entry name" value="Chloramphenicol acetyltransferase-like domain"/>
    <property type="match status" value="1"/>
</dbReference>
<comment type="similarity">
    <text evidence="1 5">Belongs to the carnitine/choline acetyltransferase family.</text>
</comment>
<keyword evidence="8" id="KW-1185">Reference proteome</keyword>
<dbReference type="InterPro" id="IPR039551">
    <property type="entry name" value="Cho/carn_acyl_trans"/>
</dbReference>
<organism evidence="7 8">
    <name type="scientific">Dimargaris cristalligena</name>
    <dbReference type="NCBI Taxonomy" id="215637"/>
    <lineage>
        <taxon>Eukaryota</taxon>
        <taxon>Fungi</taxon>
        <taxon>Fungi incertae sedis</taxon>
        <taxon>Zoopagomycota</taxon>
        <taxon>Kickxellomycotina</taxon>
        <taxon>Dimargaritomycetes</taxon>
        <taxon>Dimargaritales</taxon>
        <taxon>Dimargaritaceae</taxon>
        <taxon>Dimargaris</taxon>
    </lineage>
</organism>
<feature type="domain" description="Choline/carnitine acyltransferase" evidence="6">
    <location>
        <begin position="3"/>
        <end position="582"/>
    </location>
</feature>
<feature type="non-terminal residue" evidence="7">
    <location>
        <position position="1"/>
    </location>
</feature>
<keyword evidence="3 5" id="KW-0012">Acyltransferase</keyword>
<evidence type="ECO:0000256" key="2">
    <source>
        <dbReference type="ARBA" id="ARBA00022679"/>
    </source>
</evidence>
<proteinExistence type="inferred from homology"/>
<dbReference type="AlphaFoldDB" id="A0A4Q0A232"/>
<dbReference type="GO" id="GO:0016746">
    <property type="term" value="F:acyltransferase activity"/>
    <property type="evidence" value="ECO:0007669"/>
    <property type="project" value="UniProtKB-KW"/>
</dbReference>
<dbReference type="EMBL" id="ML002224">
    <property type="protein sequence ID" value="RKP40124.1"/>
    <property type="molecule type" value="Genomic_DNA"/>
</dbReference>
<dbReference type="InterPro" id="IPR023213">
    <property type="entry name" value="CAT-like_dom_sf"/>
</dbReference>
<sequence length="584" mass="65892">PRLPIPTLAQTAERYLASLKPVLTETEWAKSSPIVKDFVRPGGEGERLQGLLQAYDRTQPTTWLDAWWLQCAYLEWREPLPVNSNYYIVGRDDPNQPPFQPPTVGGTFTPFQIRRAAHLINEALNYLEVIEQGRIPIEKGRQGAICMDQYYRMFGSTRIPRPGRDEIRRISPALSMQHITVLVKDQVYRVPVFAQAEPASPIRLAEGDIEDQLWAIIQDVERATTLDPPVSVLTGDQRDSWAENYAYLRGLSPINAEALDSIETALFMVCLDDFSQGEKYNDSIHNMMIGRNGHNRWFDKTVQIIVESSGRAGLNGEHAPCEALIPAYFFDYLLNIPTRYPDVIPRSNHRYSAPRRLRFQTDAHIHGMIQRAQAVITNLQRASQVTRINFEQYGNNFIKRVAKMGPDAYVQMALQLAYYRVHGHTTPTYETGSTRKYFRGRTETVRVLTTEAAAFVEAFGRQPGQVPSASDKKKVEHLYEALRRATTQHTRLASQAAEGQGVDRHLLGLKLAALKLSTTPATTLHPIFTDPAFTASTTWRLSTSSIHEGLNLIVAGFGCVVPEGGYGINYMKENERMKFGIEGK</sequence>